<feature type="non-terminal residue" evidence="1">
    <location>
        <position position="1"/>
    </location>
</feature>
<protein>
    <recommendedName>
        <fullName evidence="2">Transposase IS4-like domain-containing protein</fullName>
    </recommendedName>
</protein>
<dbReference type="EMBL" id="BARW01030133">
    <property type="protein sequence ID" value="GAJ03369.1"/>
    <property type="molecule type" value="Genomic_DNA"/>
</dbReference>
<organism evidence="1">
    <name type="scientific">marine sediment metagenome</name>
    <dbReference type="NCBI Taxonomy" id="412755"/>
    <lineage>
        <taxon>unclassified sequences</taxon>
        <taxon>metagenomes</taxon>
        <taxon>ecological metagenomes</taxon>
    </lineage>
</organism>
<evidence type="ECO:0008006" key="2">
    <source>
        <dbReference type="Google" id="ProtNLM"/>
    </source>
</evidence>
<accession>X1TDM1</accession>
<comment type="caution">
    <text evidence="1">The sequence shown here is derived from an EMBL/GenBank/DDBJ whole genome shotgun (WGS) entry which is preliminary data.</text>
</comment>
<evidence type="ECO:0000313" key="1">
    <source>
        <dbReference type="EMBL" id="GAJ03369.1"/>
    </source>
</evidence>
<proteinExistence type="predicted"/>
<dbReference type="Gene3D" id="3.90.350.10">
    <property type="entry name" value="Transposase Inhibitor Protein From Tn5, Chain A, domain 1"/>
    <property type="match status" value="1"/>
</dbReference>
<sequence>TIGNRLIEEGKPFIGKDTVLALDLSDISKEYSEKQEGLAPVRDGSTGKIKDGWPILAVVGADVRGDKVIPLYRKLYTKRGFGFKSENLEILGAIDDIIKVIGKKGVWALDRGGDRWKLFVPILERKLKFVVRMMSLRDMIDAEKRVRNIAAIARGTRCS</sequence>
<reference evidence="1" key="1">
    <citation type="journal article" date="2014" name="Front. Microbiol.">
        <title>High frequency of phylogenetically diverse reductive dehalogenase-homologous genes in deep subseafloor sedimentary metagenomes.</title>
        <authorList>
            <person name="Kawai M."/>
            <person name="Futagami T."/>
            <person name="Toyoda A."/>
            <person name="Takaki Y."/>
            <person name="Nishi S."/>
            <person name="Hori S."/>
            <person name="Arai W."/>
            <person name="Tsubouchi T."/>
            <person name="Morono Y."/>
            <person name="Uchiyama I."/>
            <person name="Ito T."/>
            <person name="Fujiyama A."/>
            <person name="Inagaki F."/>
            <person name="Takami H."/>
        </authorList>
    </citation>
    <scope>NUCLEOTIDE SEQUENCE</scope>
    <source>
        <strain evidence="1">Expedition CK06-06</strain>
    </source>
</reference>
<name>X1TDM1_9ZZZZ</name>
<dbReference type="AlphaFoldDB" id="X1TDM1"/>
<gene>
    <name evidence="1" type="ORF">S12H4_48248</name>
</gene>